<evidence type="ECO:0000313" key="1">
    <source>
        <dbReference type="EMBL" id="MCA6074603.1"/>
    </source>
</evidence>
<dbReference type="Proteomes" id="UP001139409">
    <property type="component" value="Unassembled WGS sequence"/>
</dbReference>
<evidence type="ECO:0000313" key="3">
    <source>
        <dbReference type="EMBL" id="MCA6076908.1"/>
    </source>
</evidence>
<evidence type="ECO:0000313" key="2">
    <source>
        <dbReference type="EMBL" id="MCA6075780.1"/>
    </source>
</evidence>
<dbReference type="AlphaFoldDB" id="A0A9X1HPX7"/>
<protein>
    <submittedName>
        <fullName evidence="2">LamG domain-containing protein</fullName>
    </submittedName>
</protein>
<dbReference type="EMBL" id="JAIXNE010000002">
    <property type="protein sequence ID" value="MCA6074603.1"/>
    <property type="molecule type" value="Genomic_DNA"/>
</dbReference>
<organism evidence="2 4">
    <name type="scientific">Fulvivirga sedimenti</name>
    <dbReference type="NCBI Taxonomy" id="2879465"/>
    <lineage>
        <taxon>Bacteria</taxon>
        <taxon>Pseudomonadati</taxon>
        <taxon>Bacteroidota</taxon>
        <taxon>Cytophagia</taxon>
        <taxon>Cytophagales</taxon>
        <taxon>Fulvivirgaceae</taxon>
        <taxon>Fulvivirga</taxon>
    </lineage>
</organism>
<dbReference type="EMBL" id="JAIXNE010000004">
    <property type="protein sequence ID" value="MCA6076908.1"/>
    <property type="molecule type" value="Genomic_DNA"/>
</dbReference>
<gene>
    <name evidence="1" type="ORF">LDX50_06965</name>
    <name evidence="2" type="ORF">LDX50_12935</name>
    <name evidence="3" type="ORF">LDX50_18655</name>
</gene>
<keyword evidence="4" id="KW-1185">Reference proteome</keyword>
<dbReference type="InterPro" id="IPR013320">
    <property type="entry name" value="ConA-like_dom_sf"/>
</dbReference>
<dbReference type="Gene3D" id="2.60.120.200">
    <property type="match status" value="1"/>
</dbReference>
<dbReference type="RefSeq" id="WP_225697717.1">
    <property type="nucleotide sequence ID" value="NZ_JAIXNE010000002.1"/>
</dbReference>
<name>A0A9X1HPX7_9BACT</name>
<reference evidence="2" key="1">
    <citation type="submission" date="2021-09" db="EMBL/GenBank/DDBJ databases">
        <title>Fulvivirga sp. isolated from coastal sediment.</title>
        <authorList>
            <person name="Yu H."/>
        </authorList>
    </citation>
    <scope>NUCLEOTIDE SEQUENCE</scope>
    <source>
        <strain evidence="2">1062</strain>
    </source>
</reference>
<accession>A0A9X1HPX7</accession>
<dbReference type="Pfam" id="PF13385">
    <property type="entry name" value="Laminin_G_3"/>
    <property type="match status" value="1"/>
</dbReference>
<dbReference type="EMBL" id="JAIXNE010000003">
    <property type="protein sequence ID" value="MCA6075780.1"/>
    <property type="molecule type" value="Genomic_DNA"/>
</dbReference>
<dbReference type="GO" id="GO:0005975">
    <property type="term" value="P:carbohydrate metabolic process"/>
    <property type="evidence" value="ECO:0007669"/>
    <property type="project" value="UniProtKB-ARBA"/>
</dbReference>
<sequence>MNCGADEEPVNVEELLMKSVIDFDKDGIFNIVGNVTPFTNGLGTTGYQFNQASDLPGCEESPSSYMTIDSIGPIWNDGFSVVAIVEFSENRYFERIIDFGNGPGEQEGFNVTLSRLQESNSLAFTSWINSDSLLNRTRGRVVAADVIENGQPMFIAGTISENGVMAIYVDGVRINRKSNGHPVINIPRTSNFIGRSNWCDEDPDFKGRIETLMIFNKDLSSNEVTALYDYLKSLSAI</sequence>
<dbReference type="SUPFAM" id="SSF49899">
    <property type="entry name" value="Concanavalin A-like lectins/glucanases"/>
    <property type="match status" value="1"/>
</dbReference>
<proteinExistence type="predicted"/>
<comment type="caution">
    <text evidence="2">The sequence shown here is derived from an EMBL/GenBank/DDBJ whole genome shotgun (WGS) entry which is preliminary data.</text>
</comment>
<dbReference type="GO" id="GO:0004553">
    <property type="term" value="F:hydrolase activity, hydrolyzing O-glycosyl compounds"/>
    <property type="evidence" value="ECO:0007669"/>
    <property type="project" value="UniProtKB-ARBA"/>
</dbReference>
<evidence type="ECO:0000313" key="4">
    <source>
        <dbReference type="Proteomes" id="UP001139409"/>
    </source>
</evidence>